<dbReference type="Proteomes" id="UP001595640">
    <property type="component" value="Unassembled WGS sequence"/>
</dbReference>
<evidence type="ECO:0000256" key="1">
    <source>
        <dbReference type="SAM" id="Coils"/>
    </source>
</evidence>
<proteinExistence type="predicted"/>
<protein>
    <submittedName>
        <fullName evidence="2">Uncharacterized protein</fullName>
    </submittedName>
</protein>
<evidence type="ECO:0000313" key="2">
    <source>
        <dbReference type="EMBL" id="MFC3293262.1"/>
    </source>
</evidence>
<reference evidence="3" key="1">
    <citation type="journal article" date="2019" name="Int. J. Syst. Evol. Microbiol.">
        <title>The Global Catalogue of Microorganisms (GCM) 10K type strain sequencing project: providing services to taxonomists for standard genome sequencing and annotation.</title>
        <authorList>
            <consortium name="The Broad Institute Genomics Platform"/>
            <consortium name="The Broad Institute Genome Sequencing Center for Infectious Disease"/>
            <person name="Wu L."/>
            <person name="Ma J."/>
        </authorList>
    </citation>
    <scope>NUCLEOTIDE SEQUENCE [LARGE SCALE GENOMIC DNA]</scope>
    <source>
        <strain evidence="3">KCTC 12847</strain>
    </source>
</reference>
<keyword evidence="3" id="KW-1185">Reference proteome</keyword>
<comment type="caution">
    <text evidence="2">The sequence shown here is derived from an EMBL/GenBank/DDBJ whole genome shotgun (WGS) entry which is preliminary data.</text>
</comment>
<organism evidence="2 3">
    <name type="scientific">Modicisalibacter luteus</name>
    <dbReference type="NCBI Taxonomy" id="453962"/>
    <lineage>
        <taxon>Bacteria</taxon>
        <taxon>Pseudomonadati</taxon>
        <taxon>Pseudomonadota</taxon>
        <taxon>Gammaproteobacteria</taxon>
        <taxon>Oceanospirillales</taxon>
        <taxon>Halomonadaceae</taxon>
        <taxon>Modicisalibacter</taxon>
    </lineage>
</organism>
<gene>
    <name evidence="2" type="ORF">ACFOEI_14490</name>
</gene>
<sequence length="561" mass="61567">MTARARAQDRLAQIEVDLASMEDQAQAAQLGVDQAANDQDRAIARYQQEIAEDGTSTVGLAATSEALLAATSQRDAIRLAIGQLKAQRLAAQALIARIDVLPAQREVDAWCADFTDDLAGEVATAEVPGEAKAVMIRPGFDGGAAWNGARDGALQPALAGTSASVFYNLAMLPGWQKWRPTYRLATITAINYELNTCSIELDAATSSAQALNVNAQRHYSSVPCQYMYCHVAVFEVGDRVLVTFDQDATAPRIIGFESNPRPCLLLSGGGSIGWPNPDINNAIDSVATASDYCSPFDGIRHDYEDSDHYPNPYQYKYFGVHDGMHYYRSTVHGPWPYTLSQEVDYPNESEGTSRTDTYSLTYGTDGDTLTGSRYGGRSFYDVSFRAPYTLNGEAKEISVVLHYESNASVSWRLVEEGERTYAISTIESWTIENTLTVNGVVFDLVNDARRTSLNPSRPRVWPETSDALGHKEEIILIQVADADFTFQYHSENRGIYIRVGFYGTTINSIEARNYGSHGDNYAAHHDLYYVAFLVAHDGSVSQVPVEDLPEDALEITIMSAG</sequence>
<dbReference type="EMBL" id="JBHRUH010000031">
    <property type="protein sequence ID" value="MFC3293262.1"/>
    <property type="molecule type" value="Genomic_DNA"/>
</dbReference>
<feature type="coiled-coil region" evidence="1">
    <location>
        <begin position="4"/>
        <end position="38"/>
    </location>
</feature>
<name>A0ABV7M2Z5_9GAMM</name>
<dbReference type="RefSeq" id="WP_156817517.1">
    <property type="nucleotide sequence ID" value="NZ_BMXD01000001.1"/>
</dbReference>
<evidence type="ECO:0000313" key="3">
    <source>
        <dbReference type="Proteomes" id="UP001595640"/>
    </source>
</evidence>
<accession>A0ABV7M2Z5</accession>
<keyword evidence="1" id="KW-0175">Coiled coil</keyword>